<dbReference type="Gene3D" id="3.10.110.10">
    <property type="entry name" value="Ubiquitin Conjugating Enzyme"/>
    <property type="match status" value="1"/>
</dbReference>
<accession>A0ABX6EUS9</accession>
<dbReference type="InterPro" id="IPR001498">
    <property type="entry name" value="Impact_N"/>
</dbReference>
<comment type="similarity">
    <text evidence="2">Belongs to the IMPACT family.</text>
</comment>
<dbReference type="PANTHER" id="PTHR16301">
    <property type="entry name" value="IMPACT-RELATED"/>
    <property type="match status" value="1"/>
</dbReference>
<feature type="domain" description="RWD" evidence="7">
    <location>
        <begin position="9"/>
        <end position="109"/>
    </location>
</feature>
<dbReference type="Gene3D" id="3.30.230.30">
    <property type="entry name" value="Impact, N-terminal domain"/>
    <property type="match status" value="1"/>
</dbReference>
<dbReference type="PROSITE" id="PS50908">
    <property type="entry name" value="RWD"/>
    <property type="match status" value="1"/>
</dbReference>
<gene>
    <name evidence="8" type="primary">YIH1</name>
    <name evidence="8" type="ORF">FIM1_2195</name>
</gene>
<evidence type="ECO:0000313" key="8">
    <source>
        <dbReference type="EMBL" id="QGN15504.1"/>
    </source>
</evidence>
<dbReference type="SUPFAM" id="SSF54211">
    <property type="entry name" value="Ribosomal protein S5 domain 2-like"/>
    <property type="match status" value="1"/>
</dbReference>
<dbReference type="Pfam" id="PF05773">
    <property type="entry name" value="RWD"/>
    <property type="match status" value="1"/>
</dbReference>
<evidence type="ECO:0000259" key="7">
    <source>
        <dbReference type="PROSITE" id="PS50908"/>
    </source>
</evidence>
<evidence type="ECO:0000256" key="1">
    <source>
        <dbReference type="ARBA" id="ARBA00004496"/>
    </source>
</evidence>
<dbReference type="InterPro" id="IPR023582">
    <property type="entry name" value="Impact"/>
</dbReference>
<protein>
    <submittedName>
        <fullName evidence="8">Protein IMPACT-like protein</fullName>
    </submittedName>
</protein>
<keyword evidence="3" id="KW-0963">Cytoplasm</keyword>
<evidence type="ECO:0000256" key="3">
    <source>
        <dbReference type="ARBA" id="ARBA00022490"/>
    </source>
</evidence>
<dbReference type="CDD" id="cd23822">
    <property type="entry name" value="RWD_ScYIH1-like"/>
    <property type="match status" value="1"/>
</dbReference>
<keyword evidence="6" id="KW-0346">Stress response</keyword>
<dbReference type="SUPFAM" id="SSF54495">
    <property type="entry name" value="UBC-like"/>
    <property type="match status" value="1"/>
</dbReference>
<organism evidence="8 9">
    <name type="scientific">Kluyveromyces marxianus</name>
    <name type="common">Yeast</name>
    <name type="synonym">Candida kefyr</name>
    <dbReference type="NCBI Taxonomy" id="4911"/>
    <lineage>
        <taxon>Eukaryota</taxon>
        <taxon>Fungi</taxon>
        <taxon>Dikarya</taxon>
        <taxon>Ascomycota</taxon>
        <taxon>Saccharomycotina</taxon>
        <taxon>Saccharomycetes</taxon>
        <taxon>Saccharomycetales</taxon>
        <taxon>Saccharomycetaceae</taxon>
        <taxon>Kluyveromyces</taxon>
    </lineage>
</organism>
<name>A0ABX6EUS9_KLUMA</name>
<reference evidence="8 9" key="1">
    <citation type="submission" date="2016-03" db="EMBL/GenBank/DDBJ databases">
        <title>How can Kluyveromyces marxianus grow so fast - potential evolutionary course in Saccharomyces Complex revealed by comparative genomics.</title>
        <authorList>
            <person name="Mo W."/>
            <person name="Lu W."/>
            <person name="Yang X."/>
            <person name="Qi J."/>
            <person name="Lv H."/>
        </authorList>
    </citation>
    <scope>NUCLEOTIDE SEQUENCE [LARGE SCALE GENOMIC DNA]</scope>
    <source>
        <strain evidence="8 9">FIM1</strain>
    </source>
</reference>
<sequence>MVLSDDVKDEIDAIDAIYPDLLTKVNDDRIKIKVPQHENFTLQISFPTDYPTSEPPHLVEVSTSTKISNLYDTKYLLHLFSEVLDSVFHPGQVCIFDFLTELDGVLYAEDDTDLRADTASDEISDGIENLKIDPFEGWIASDPITDRKSTFIAFATKADSEEEAFTKLDLLRTDNKIARANHLMIAWRIKGENGVSFQDCDDDGETAAGGRMLHLLTVMDAWNVIVAVGRWFGGVHIGPDRFKHINSTTREVIVKGNFATPATGGGLTNNSSKKKK</sequence>
<dbReference type="InterPro" id="IPR016135">
    <property type="entry name" value="UBQ-conjugating_enzyme/RWD"/>
</dbReference>
<evidence type="ECO:0000256" key="6">
    <source>
        <dbReference type="ARBA" id="ARBA00023016"/>
    </source>
</evidence>
<dbReference type="EMBL" id="CP015056">
    <property type="protein sequence ID" value="QGN15504.1"/>
    <property type="molecule type" value="Genomic_DNA"/>
</dbReference>
<dbReference type="PANTHER" id="PTHR16301:SF25">
    <property type="entry name" value="PROTEIN IMPACT"/>
    <property type="match status" value="1"/>
</dbReference>
<keyword evidence="9" id="KW-1185">Reference proteome</keyword>
<dbReference type="InterPro" id="IPR020568">
    <property type="entry name" value="Ribosomal_Su5_D2-typ_SF"/>
</dbReference>
<dbReference type="InterPro" id="IPR006575">
    <property type="entry name" value="RWD_dom"/>
</dbReference>
<evidence type="ECO:0000256" key="2">
    <source>
        <dbReference type="ARBA" id="ARBA00007665"/>
    </source>
</evidence>
<evidence type="ECO:0000256" key="5">
    <source>
        <dbReference type="ARBA" id="ARBA00022845"/>
    </source>
</evidence>
<keyword evidence="5" id="KW-0810">Translation regulation</keyword>
<evidence type="ECO:0000313" key="9">
    <source>
        <dbReference type="Proteomes" id="UP000422736"/>
    </source>
</evidence>
<proteinExistence type="inferred from homology"/>
<dbReference type="InterPro" id="IPR036956">
    <property type="entry name" value="Impact_N_sf"/>
</dbReference>
<dbReference type="Pfam" id="PF01205">
    <property type="entry name" value="Impact_N"/>
    <property type="match status" value="1"/>
</dbReference>
<reference evidence="8 9" key="2">
    <citation type="submission" date="2019-11" db="EMBL/GenBank/DDBJ databases">
        <authorList>
            <person name="Lu H."/>
        </authorList>
    </citation>
    <scope>NUCLEOTIDE SEQUENCE [LARGE SCALE GENOMIC DNA]</scope>
    <source>
        <strain evidence="8 9">FIM1</strain>
    </source>
</reference>
<dbReference type="Proteomes" id="UP000422736">
    <property type="component" value="Chromosome 3"/>
</dbReference>
<comment type="subcellular location">
    <subcellularLocation>
        <location evidence="1">Cytoplasm</location>
    </subcellularLocation>
</comment>
<keyword evidence="4" id="KW-0678">Repressor</keyword>
<evidence type="ECO:0000256" key="4">
    <source>
        <dbReference type="ARBA" id="ARBA00022491"/>
    </source>
</evidence>
<dbReference type="SMART" id="SM00591">
    <property type="entry name" value="RWD"/>
    <property type="match status" value="1"/>
</dbReference>